<dbReference type="VEuPathDB" id="ToxoDB:ETH_00029945"/>
<reference evidence="2" key="2">
    <citation type="submission" date="2013-10" db="EMBL/GenBank/DDBJ databases">
        <authorList>
            <person name="Aslett M."/>
        </authorList>
    </citation>
    <scope>NUCLEOTIDE SEQUENCE [LARGE SCALE GENOMIC DNA]</scope>
    <source>
        <strain evidence="2">Houghton</strain>
    </source>
</reference>
<proteinExistence type="predicted"/>
<organism evidence="2 3">
    <name type="scientific">Eimeria tenella</name>
    <name type="common">Coccidian parasite</name>
    <dbReference type="NCBI Taxonomy" id="5802"/>
    <lineage>
        <taxon>Eukaryota</taxon>
        <taxon>Sar</taxon>
        <taxon>Alveolata</taxon>
        <taxon>Apicomplexa</taxon>
        <taxon>Conoidasida</taxon>
        <taxon>Coccidia</taxon>
        <taxon>Eucoccidiorida</taxon>
        <taxon>Eimeriorina</taxon>
        <taxon>Eimeriidae</taxon>
        <taxon>Eimeria</taxon>
    </lineage>
</organism>
<dbReference type="VEuPathDB" id="ToxoDB:ETH2_1051600"/>
<dbReference type="EMBL" id="HG676332">
    <property type="protein sequence ID" value="CDJ43902.1"/>
    <property type="molecule type" value="Genomic_DNA"/>
</dbReference>
<protein>
    <submittedName>
        <fullName evidence="2">Uncharacterized protein</fullName>
    </submittedName>
</protein>
<accession>U6L0G7</accession>
<dbReference type="RefSeq" id="XP_013234651.1">
    <property type="nucleotide sequence ID" value="XM_013379197.1"/>
</dbReference>
<feature type="compositionally biased region" description="Low complexity" evidence="1">
    <location>
        <begin position="111"/>
        <end position="121"/>
    </location>
</feature>
<dbReference type="Proteomes" id="UP000030747">
    <property type="component" value="Unassembled WGS sequence"/>
</dbReference>
<evidence type="ECO:0000256" key="1">
    <source>
        <dbReference type="SAM" id="MobiDB-lite"/>
    </source>
</evidence>
<name>U6L0G7_EIMTE</name>
<dbReference type="OrthoDB" id="354650at2759"/>
<gene>
    <name evidence="2" type="ORF">ETH_00029945</name>
</gene>
<dbReference type="AlphaFoldDB" id="U6L0G7"/>
<keyword evidence="3" id="KW-1185">Reference proteome</keyword>
<evidence type="ECO:0000313" key="2">
    <source>
        <dbReference type="EMBL" id="CDJ43902.1"/>
    </source>
</evidence>
<feature type="region of interest" description="Disordered" evidence="1">
    <location>
        <begin position="64"/>
        <end position="121"/>
    </location>
</feature>
<feature type="compositionally biased region" description="Low complexity" evidence="1">
    <location>
        <begin position="64"/>
        <end position="95"/>
    </location>
</feature>
<dbReference type="GeneID" id="25255068"/>
<evidence type="ECO:0000313" key="3">
    <source>
        <dbReference type="Proteomes" id="UP000030747"/>
    </source>
</evidence>
<sequence length="121" mass="13135">MADSAKTNCLLSPVESLRACVLLQEALKQLAFIGRLSRRQKAAKPDGLAASRGDEIVRLIAEQQQQQDRCAQQQQQQQQQQQRPRQGGKAAGRGATHATPEELLPQHFSEAPAARRAAAAG</sequence>
<reference evidence="2" key="1">
    <citation type="submission" date="2013-10" db="EMBL/GenBank/DDBJ databases">
        <title>Genomic analysis of the causative agents of coccidiosis in chickens.</title>
        <authorList>
            <person name="Reid A.J."/>
            <person name="Blake D."/>
            <person name="Billington K."/>
            <person name="Browne H."/>
            <person name="Dunn M."/>
            <person name="Hung S."/>
            <person name="Kawahara F."/>
            <person name="Miranda-Saavedra D."/>
            <person name="Mourier T."/>
            <person name="Nagra H."/>
            <person name="Otto T.D."/>
            <person name="Rawlings N."/>
            <person name="Sanchez A."/>
            <person name="Sanders M."/>
            <person name="Subramaniam C."/>
            <person name="Tay Y."/>
            <person name="Dear P."/>
            <person name="Doerig C."/>
            <person name="Gruber A."/>
            <person name="Parkinson J."/>
            <person name="Shirley M."/>
            <person name="Wan K.L."/>
            <person name="Berriman M."/>
            <person name="Tomley F."/>
            <person name="Pain A."/>
        </authorList>
    </citation>
    <scope>NUCLEOTIDE SEQUENCE [LARGE SCALE GENOMIC DNA]</scope>
    <source>
        <strain evidence="2">Houghton</strain>
    </source>
</reference>